<dbReference type="PROSITE" id="PS50878">
    <property type="entry name" value="RT_POL"/>
    <property type="match status" value="1"/>
</dbReference>
<evidence type="ECO:0000313" key="2">
    <source>
        <dbReference type="EMBL" id="KAH1037977.1"/>
    </source>
</evidence>
<dbReference type="InterPro" id="IPR000477">
    <property type="entry name" value="RT_dom"/>
</dbReference>
<accession>A0A9D3ZHL3</accession>
<organism evidence="2 3">
    <name type="scientific">Gossypium stocksii</name>
    <dbReference type="NCBI Taxonomy" id="47602"/>
    <lineage>
        <taxon>Eukaryota</taxon>
        <taxon>Viridiplantae</taxon>
        <taxon>Streptophyta</taxon>
        <taxon>Embryophyta</taxon>
        <taxon>Tracheophyta</taxon>
        <taxon>Spermatophyta</taxon>
        <taxon>Magnoliopsida</taxon>
        <taxon>eudicotyledons</taxon>
        <taxon>Gunneridae</taxon>
        <taxon>Pentapetalae</taxon>
        <taxon>rosids</taxon>
        <taxon>malvids</taxon>
        <taxon>Malvales</taxon>
        <taxon>Malvaceae</taxon>
        <taxon>Malvoideae</taxon>
        <taxon>Gossypium</taxon>
    </lineage>
</organism>
<dbReference type="PANTHER" id="PTHR46890:SF48">
    <property type="entry name" value="RNA-DIRECTED DNA POLYMERASE"/>
    <property type="match status" value="1"/>
</dbReference>
<gene>
    <name evidence="2" type="ORF">J1N35_039720</name>
</gene>
<protein>
    <recommendedName>
        <fullName evidence="1">Reverse transcriptase domain-containing protein</fullName>
    </recommendedName>
</protein>
<keyword evidence="3" id="KW-1185">Reference proteome</keyword>
<dbReference type="PANTHER" id="PTHR46890">
    <property type="entry name" value="NON-LTR RETROLELEMENT REVERSE TRANSCRIPTASE-LIKE PROTEIN-RELATED"/>
    <property type="match status" value="1"/>
</dbReference>
<dbReference type="AlphaFoldDB" id="A0A9D3ZHL3"/>
<dbReference type="EMBL" id="JAIQCV010000012">
    <property type="protein sequence ID" value="KAH1037977.1"/>
    <property type="molecule type" value="Genomic_DNA"/>
</dbReference>
<evidence type="ECO:0000313" key="3">
    <source>
        <dbReference type="Proteomes" id="UP000828251"/>
    </source>
</evidence>
<proteinExistence type="predicted"/>
<comment type="caution">
    <text evidence="2">The sequence shown here is derived from an EMBL/GenBank/DDBJ whole genome shotgun (WGS) entry which is preliminary data.</text>
</comment>
<dbReference type="InterPro" id="IPR052343">
    <property type="entry name" value="Retrotransposon-Effector_Assoc"/>
</dbReference>
<name>A0A9D3ZHL3_9ROSI</name>
<evidence type="ECO:0000259" key="1">
    <source>
        <dbReference type="PROSITE" id="PS50878"/>
    </source>
</evidence>
<feature type="domain" description="Reverse transcriptase" evidence="1">
    <location>
        <begin position="1"/>
        <end position="221"/>
    </location>
</feature>
<dbReference type="Pfam" id="PF00078">
    <property type="entry name" value="RVT_1"/>
    <property type="match status" value="1"/>
</dbReference>
<reference evidence="2 3" key="1">
    <citation type="journal article" date="2021" name="Plant Biotechnol. J.">
        <title>Multi-omics assisted identification of the key and species-specific regulatory components of drought-tolerant mechanisms in Gossypium stocksii.</title>
        <authorList>
            <person name="Yu D."/>
            <person name="Ke L."/>
            <person name="Zhang D."/>
            <person name="Wu Y."/>
            <person name="Sun Y."/>
            <person name="Mei J."/>
            <person name="Sun J."/>
            <person name="Sun Y."/>
        </authorList>
    </citation>
    <scope>NUCLEOTIDE SEQUENCE [LARGE SCALE GENOMIC DNA]</scope>
    <source>
        <strain evidence="3">cv. E1</strain>
        <tissue evidence="2">Leaf</tissue>
    </source>
</reference>
<dbReference type="OrthoDB" id="1000979at2759"/>
<dbReference type="Proteomes" id="UP000828251">
    <property type="component" value="Unassembled WGS sequence"/>
</dbReference>
<sequence>MKFKGLLSQEDILDNVLIAYEVLHSLKMKKKGKNGNFELKLDMSKAHDPLEWDFLAGMMTHLGLYADWIVIVMRYVCSVSYSVSLNGLSNEWFSPLRGLRQGDPLSPYLFLICVEGFSTLIKAAKQKGLMRGVSIGRERILINHLFFTDDYILFGNASNERAKVVGDVIKEYETISSQRVNFEKSLIYFRTNVDVNIKDTIINVLGVRVASNPEKYLGLPMMVGRKESWAFANFIDRFRRRIEAKIGSYPSFTWWSICSACDLITDGVLWKIGNGVNINIWNDPWLPGVEKNRISTQNINPN</sequence>